<dbReference type="InterPro" id="IPR058792">
    <property type="entry name" value="Beta-barrel_RND_2"/>
</dbReference>
<dbReference type="GO" id="GO:0030313">
    <property type="term" value="C:cell envelope"/>
    <property type="evidence" value="ECO:0007669"/>
    <property type="project" value="TreeGrafter"/>
</dbReference>
<dbReference type="RefSeq" id="WP_135769139.1">
    <property type="nucleotide sequence ID" value="NZ_RQET01000013.1"/>
</dbReference>
<organism evidence="6 7">
    <name type="scientific">Leptospira fletcheri</name>
    <dbReference type="NCBI Taxonomy" id="2484981"/>
    <lineage>
        <taxon>Bacteria</taxon>
        <taxon>Pseudomonadati</taxon>
        <taxon>Spirochaetota</taxon>
        <taxon>Spirochaetia</taxon>
        <taxon>Leptospirales</taxon>
        <taxon>Leptospiraceae</taxon>
        <taxon>Leptospira</taxon>
    </lineage>
</organism>
<evidence type="ECO:0000259" key="4">
    <source>
        <dbReference type="Pfam" id="PF25954"/>
    </source>
</evidence>
<dbReference type="GO" id="GO:0015679">
    <property type="term" value="P:plasma membrane copper ion transport"/>
    <property type="evidence" value="ECO:0007669"/>
    <property type="project" value="TreeGrafter"/>
</dbReference>
<dbReference type="PANTHER" id="PTHR30097">
    <property type="entry name" value="CATION EFFLUX SYSTEM PROTEIN CUSB"/>
    <property type="match status" value="1"/>
</dbReference>
<proteinExistence type="inferred from homology"/>
<reference evidence="6" key="1">
    <citation type="journal article" date="2019" name="PLoS Negl. Trop. Dis.">
        <title>Revisiting the worldwide diversity of Leptospira species in the environment.</title>
        <authorList>
            <person name="Vincent A.T."/>
            <person name="Schiettekatte O."/>
            <person name="Bourhy P."/>
            <person name="Veyrier F.J."/>
            <person name="Picardeau M."/>
        </authorList>
    </citation>
    <scope>NUCLEOTIDE SEQUENCE [LARGE SCALE GENOMIC DNA]</scope>
    <source>
        <strain evidence="6">SSW15</strain>
    </source>
</reference>
<dbReference type="Pfam" id="PF25954">
    <property type="entry name" value="Beta-barrel_RND_2"/>
    <property type="match status" value="1"/>
</dbReference>
<dbReference type="OrthoDB" id="9806939at2"/>
<dbReference type="Gene3D" id="1.10.287.470">
    <property type="entry name" value="Helix hairpin bin"/>
    <property type="match status" value="1"/>
</dbReference>
<evidence type="ECO:0000256" key="3">
    <source>
        <dbReference type="SAM" id="Phobius"/>
    </source>
</evidence>
<keyword evidence="3" id="KW-0472">Membrane</keyword>
<keyword evidence="3" id="KW-1133">Transmembrane helix</keyword>
<keyword evidence="3" id="KW-0812">Transmembrane</keyword>
<dbReference type="FunFam" id="2.40.30.170:FF:000010">
    <property type="entry name" value="Efflux RND transporter periplasmic adaptor subunit"/>
    <property type="match status" value="1"/>
</dbReference>
<dbReference type="Proteomes" id="UP000298458">
    <property type="component" value="Unassembled WGS sequence"/>
</dbReference>
<protein>
    <submittedName>
        <fullName evidence="6">HlyD family efflux transporter periplasmic adaptor subunit</fullName>
    </submittedName>
</protein>
<name>A0A4R9G6Q6_9LEPT</name>
<evidence type="ECO:0000256" key="1">
    <source>
        <dbReference type="ARBA" id="ARBA00009477"/>
    </source>
</evidence>
<gene>
    <name evidence="6" type="ORF">EHO60_15590</name>
</gene>
<dbReference type="Gene3D" id="2.40.420.20">
    <property type="match status" value="1"/>
</dbReference>
<comment type="similarity">
    <text evidence="1">Belongs to the membrane fusion protein (MFP) (TC 8.A.1) family.</text>
</comment>
<dbReference type="InterPro" id="IPR051909">
    <property type="entry name" value="MFP_Cation_Efflux"/>
</dbReference>
<accession>A0A4R9G6Q6</accession>
<comment type="caution">
    <text evidence="6">The sequence shown here is derived from an EMBL/GenBank/DDBJ whole genome shotgun (WGS) entry which is preliminary data.</text>
</comment>
<dbReference type="PANTHER" id="PTHR30097:SF4">
    <property type="entry name" value="SLR6042 PROTEIN"/>
    <property type="match status" value="1"/>
</dbReference>
<dbReference type="Pfam" id="PF25975">
    <property type="entry name" value="CzcB_C"/>
    <property type="match status" value="1"/>
</dbReference>
<keyword evidence="2" id="KW-0813">Transport</keyword>
<dbReference type="InterPro" id="IPR058649">
    <property type="entry name" value="CzcB_C"/>
</dbReference>
<sequence>MNSSFEKIKERISGRGAKAILAFSFLALSILIYLIIGTKTSPIQKSESFRNPEVFGQGNLVSFPSGSGGLSRFSYWTVGVGDADFAVFAPAKVIASIKTSVHSGEKIILFDSADTTQTYAEYRRSRAVALKAFKDLQRIRDMYANQAATGRDVAEAESNLAVAKAESAETESKLRTIGFNPKELDAVKGPSLWLICDVPESQLNDVQKGEEVLIRFSSFPGKDFKGRAEAIGDVVDPALRTVKVRVSLRNPKEKILPGMYARVDFGDPRTSVIVVPNLSIVTVDEKNYVFIKESPGVFRRRRVELGTSGDSKTIVTNGLSEREEIVMEGAILLKSLSFGF</sequence>
<dbReference type="Gene3D" id="2.40.30.170">
    <property type="match status" value="1"/>
</dbReference>
<feature type="domain" description="CzcB-like C-terminal circularly permuted SH3-like" evidence="5">
    <location>
        <begin position="273"/>
        <end position="334"/>
    </location>
</feature>
<keyword evidence="7" id="KW-1185">Reference proteome</keyword>
<dbReference type="EMBL" id="RQET01000013">
    <property type="protein sequence ID" value="TGK06457.1"/>
    <property type="molecule type" value="Genomic_DNA"/>
</dbReference>
<evidence type="ECO:0000256" key="2">
    <source>
        <dbReference type="ARBA" id="ARBA00022448"/>
    </source>
</evidence>
<dbReference type="GO" id="GO:0060003">
    <property type="term" value="P:copper ion export"/>
    <property type="evidence" value="ECO:0007669"/>
    <property type="project" value="TreeGrafter"/>
</dbReference>
<evidence type="ECO:0000313" key="6">
    <source>
        <dbReference type="EMBL" id="TGK06457.1"/>
    </source>
</evidence>
<evidence type="ECO:0000259" key="5">
    <source>
        <dbReference type="Pfam" id="PF25975"/>
    </source>
</evidence>
<feature type="domain" description="CusB-like beta-barrel" evidence="4">
    <location>
        <begin position="192"/>
        <end position="267"/>
    </location>
</feature>
<dbReference type="SUPFAM" id="SSF111369">
    <property type="entry name" value="HlyD-like secretion proteins"/>
    <property type="match status" value="1"/>
</dbReference>
<feature type="transmembrane region" description="Helical" evidence="3">
    <location>
        <begin position="20"/>
        <end position="36"/>
    </location>
</feature>
<evidence type="ECO:0000313" key="7">
    <source>
        <dbReference type="Proteomes" id="UP000298458"/>
    </source>
</evidence>
<dbReference type="AlphaFoldDB" id="A0A4R9G6Q6"/>